<comment type="caution">
    <text evidence="1">The sequence shown here is derived from an EMBL/GenBank/DDBJ whole genome shotgun (WGS) entry which is preliminary data.</text>
</comment>
<reference evidence="1" key="1">
    <citation type="journal article" date="2014" name="Int. J. Syst. Evol. Microbiol.">
        <title>Complete genome sequence of Corynebacterium casei LMG S-19264T (=DSM 44701T), isolated from a smear-ripened cheese.</title>
        <authorList>
            <consortium name="US DOE Joint Genome Institute (JGI-PGF)"/>
            <person name="Walter F."/>
            <person name="Albersmeier A."/>
            <person name="Kalinowski J."/>
            <person name="Ruckert C."/>
        </authorList>
    </citation>
    <scope>NUCLEOTIDE SEQUENCE</scope>
    <source>
        <strain evidence="1">JCM 4403</strain>
    </source>
</reference>
<gene>
    <name evidence="1" type="ORF">GCM10010280_45430</name>
</gene>
<evidence type="ECO:0000313" key="1">
    <source>
        <dbReference type="EMBL" id="GGQ92663.1"/>
    </source>
</evidence>
<dbReference type="Proteomes" id="UP000656732">
    <property type="component" value="Unassembled WGS sequence"/>
</dbReference>
<evidence type="ECO:0000313" key="2">
    <source>
        <dbReference type="Proteomes" id="UP000656732"/>
    </source>
</evidence>
<accession>A0A918BVU1</accession>
<organism evidence="1 2">
    <name type="scientific">Streptomyces pilosus</name>
    <dbReference type="NCBI Taxonomy" id="28893"/>
    <lineage>
        <taxon>Bacteria</taxon>
        <taxon>Bacillati</taxon>
        <taxon>Actinomycetota</taxon>
        <taxon>Actinomycetes</taxon>
        <taxon>Kitasatosporales</taxon>
        <taxon>Streptomycetaceae</taxon>
        <taxon>Streptomyces</taxon>
    </lineage>
</organism>
<name>A0A918BVU1_9ACTN</name>
<keyword evidence="2" id="KW-1185">Reference proteome</keyword>
<dbReference type="EMBL" id="BMTU01000009">
    <property type="protein sequence ID" value="GGQ92663.1"/>
    <property type="molecule type" value="Genomic_DNA"/>
</dbReference>
<proteinExistence type="predicted"/>
<sequence length="85" mass="8738">MPVRDPRPRAPARRYVLPEGATGVIRGARAAATGAVLPPPALAASACGGGWSTDGVGDAPAAVRAGKTQKERLLVLWDEEPLRAV</sequence>
<protein>
    <submittedName>
        <fullName evidence="1">Uncharacterized protein</fullName>
    </submittedName>
</protein>
<dbReference type="AlphaFoldDB" id="A0A918BVU1"/>
<reference evidence="1" key="2">
    <citation type="submission" date="2020-09" db="EMBL/GenBank/DDBJ databases">
        <authorList>
            <person name="Sun Q."/>
            <person name="Ohkuma M."/>
        </authorList>
    </citation>
    <scope>NUCLEOTIDE SEQUENCE</scope>
    <source>
        <strain evidence="1">JCM 4403</strain>
    </source>
</reference>